<dbReference type="PROSITE" id="PS50106">
    <property type="entry name" value="PDZ"/>
    <property type="match status" value="1"/>
</dbReference>
<dbReference type="Proteomes" id="UP001320898">
    <property type="component" value="Unassembled WGS sequence"/>
</dbReference>
<dbReference type="PRINTS" id="PR00834">
    <property type="entry name" value="PROTEASES2C"/>
</dbReference>
<dbReference type="Pfam" id="PF17820">
    <property type="entry name" value="PDZ_6"/>
    <property type="match status" value="1"/>
</dbReference>
<comment type="caution">
    <text evidence="4">The sequence shown here is derived from an EMBL/GenBank/DDBJ whole genome shotgun (WGS) entry which is preliminary data.</text>
</comment>
<dbReference type="SUPFAM" id="SSF50494">
    <property type="entry name" value="Trypsin-like serine proteases"/>
    <property type="match status" value="1"/>
</dbReference>
<keyword evidence="5" id="KW-1185">Reference proteome</keyword>
<dbReference type="InterPro" id="IPR001478">
    <property type="entry name" value="PDZ"/>
</dbReference>
<evidence type="ECO:0000313" key="5">
    <source>
        <dbReference type="Proteomes" id="UP001320898"/>
    </source>
</evidence>
<dbReference type="GO" id="GO:0004252">
    <property type="term" value="F:serine-type endopeptidase activity"/>
    <property type="evidence" value="ECO:0007669"/>
    <property type="project" value="InterPro"/>
</dbReference>
<proteinExistence type="predicted"/>
<dbReference type="InterPro" id="IPR036034">
    <property type="entry name" value="PDZ_sf"/>
</dbReference>
<sequence length="288" mass="29202">MTSVVSVLPLLPAREVRSEEPEGSGVVIGDGRHVLTARHVVDGATAIHVRTAAGDIVAATLVGGDPLTDLAVLAVDDALPALAFAGDAALGEDVCAIGNAFGLGLTVACGVVSGVHMAGVGFNPIEDFVQTDAAINPGVSGGALVDEEGRLVGLVSAIFTKTSDANIGVNFAVAAPLAGHVAEAILEAGAFHPPRTGARLAPWPAPGETGRMAARVFSLEPGSPADRAGLREGDQIVRVGDRRIRGPADYISAVARIDAPAELAVEAVRDGETINVVLRLMAEADIKN</sequence>
<dbReference type="EMBL" id="JALIDZ010000002">
    <property type="protein sequence ID" value="MCT8971092.1"/>
    <property type="molecule type" value="Genomic_DNA"/>
</dbReference>
<dbReference type="Gene3D" id="2.40.10.120">
    <property type="match status" value="1"/>
</dbReference>
<protein>
    <submittedName>
        <fullName evidence="4">Trypsin-like peptidase domain-containing protein</fullName>
    </submittedName>
</protein>
<organism evidence="4 5">
    <name type="scientific">Microbaculum marinisediminis</name>
    <dbReference type="NCBI Taxonomy" id="2931392"/>
    <lineage>
        <taxon>Bacteria</taxon>
        <taxon>Pseudomonadati</taxon>
        <taxon>Pseudomonadota</taxon>
        <taxon>Alphaproteobacteria</taxon>
        <taxon>Hyphomicrobiales</taxon>
        <taxon>Tepidamorphaceae</taxon>
        <taxon>Microbaculum</taxon>
    </lineage>
</organism>
<evidence type="ECO:0000259" key="3">
    <source>
        <dbReference type="PROSITE" id="PS50106"/>
    </source>
</evidence>
<dbReference type="GO" id="GO:0006508">
    <property type="term" value="P:proteolysis"/>
    <property type="evidence" value="ECO:0007669"/>
    <property type="project" value="UniProtKB-KW"/>
</dbReference>
<dbReference type="SMART" id="SM00228">
    <property type="entry name" value="PDZ"/>
    <property type="match status" value="1"/>
</dbReference>
<evidence type="ECO:0000256" key="2">
    <source>
        <dbReference type="ARBA" id="ARBA00022801"/>
    </source>
</evidence>
<dbReference type="InterPro" id="IPR051201">
    <property type="entry name" value="Chloro_Bact_Ser_Proteases"/>
</dbReference>
<evidence type="ECO:0000256" key="1">
    <source>
        <dbReference type="ARBA" id="ARBA00022670"/>
    </source>
</evidence>
<dbReference type="AlphaFoldDB" id="A0AAW5QV39"/>
<keyword evidence="2" id="KW-0378">Hydrolase</keyword>
<gene>
    <name evidence="4" type="ORF">MUB46_04390</name>
</gene>
<keyword evidence="1" id="KW-0645">Protease</keyword>
<dbReference type="InterPro" id="IPR001940">
    <property type="entry name" value="Peptidase_S1C"/>
</dbReference>
<dbReference type="PANTHER" id="PTHR43343">
    <property type="entry name" value="PEPTIDASE S12"/>
    <property type="match status" value="1"/>
</dbReference>
<dbReference type="PANTHER" id="PTHR43343:SF3">
    <property type="entry name" value="PROTEASE DO-LIKE 8, CHLOROPLASTIC"/>
    <property type="match status" value="1"/>
</dbReference>
<dbReference type="Pfam" id="PF13365">
    <property type="entry name" value="Trypsin_2"/>
    <property type="match status" value="1"/>
</dbReference>
<reference evidence="4 5" key="1">
    <citation type="submission" date="2022-04" db="EMBL/GenBank/DDBJ databases">
        <authorList>
            <person name="Ye Y.-Q."/>
            <person name="Du Z.-J."/>
        </authorList>
    </citation>
    <scope>NUCLEOTIDE SEQUENCE [LARGE SCALE GENOMIC DNA]</scope>
    <source>
        <strain evidence="4 5">A6E488</strain>
    </source>
</reference>
<evidence type="ECO:0000313" key="4">
    <source>
        <dbReference type="EMBL" id="MCT8971092.1"/>
    </source>
</evidence>
<dbReference type="RefSeq" id="WP_261614663.1">
    <property type="nucleotide sequence ID" value="NZ_JALIDZ010000002.1"/>
</dbReference>
<name>A0AAW5QV39_9HYPH</name>
<feature type="domain" description="PDZ" evidence="3">
    <location>
        <begin position="216"/>
        <end position="246"/>
    </location>
</feature>
<dbReference type="InterPro" id="IPR009003">
    <property type="entry name" value="Peptidase_S1_PA"/>
</dbReference>
<dbReference type="Gene3D" id="2.30.42.10">
    <property type="match status" value="1"/>
</dbReference>
<dbReference type="SUPFAM" id="SSF50156">
    <property type="entry name" value="PDZ domain-like"/>
    <property type="match status" value="1"/>
</dbReference>
<accession>A0AAW5QV39</accession>
<dbReference type="InterPro" id="IPR041489">
    <property type="entry name" value="PDZ_6"/>
</dbReference>